<dbReference type="EMBL" id="MCFN01000959">
    <property type="protein sequence ID" value="OXB54219.1"/>
    <property type="molecule type" value="Genomic_DNA"/>
</dbReference>
<evidence type="ECO:0008006" key="8">
    <source>
        <dbReference type="Google" id="ProtNLM"/>
    </source>
</evidence>
<organism evidence="6 7">
    <name type="scientific">Callipepla squamata</name>
    <name type="common">Scaled quail</name>
    <dbReference type="NCBI Taxonomy" id="9009"/>
    <lineage>
        <taxon>Eukaryota</taxon>
        <taxon>Metazoa</taxon>
        <taxon>Chordata</taxon>
        <taxon>Craniata</taxon>
        <taxon>Vertebrata</taxon>
        <taxon>Euteleostomi</taxon>
        <taxon>Archelosauria</taxon>
        <taxon>Archosauria</taxon>
        <taxon>Dinosauria</taxon>
        <taxon>Saurischia</taxon>
        <taxon>Theropoda</taxon>
        <taxon>Coelurosauria</taxon>
        <taxon>Aves</taxon>
        <taxon>Neognathae</taxon>
        <taxon>Galloanserae</taxon>
        <taxon>Galliformes</taxon>
        <taxon>Odontophoridae</taxon>
        <taxon>Callipepla</taxon>
    </lineage>
</organism>
<gene>
    <name evidence="6" type="ORF">ASZ78_012111</name>
</gene>
<feature type="compositionally biased region" description="Basic and acidic residues" evidence="3">
    <location>
        <begin position="8"/>
        <end position="25"/>
    </location>
</feature>
<dbReference type="PANTHER" id="PTHR24147:SF53">
    <property type="entry name" value="ANKYRIN REPEAT DOMAIN 26"/>
    <property type="match status" value="1"/>
</dbReference>
<feature type="region of interest" description="Disordered" evidence="3">
    <location>
        <begin position="818"/>
        <end position="968"/>
    </location>
</feature>
<evidence type="ECO:0000259" key="5">
    <source>
        <dbReference type="Pfam" id="PF14915"/>
    </source>
</evidence>
<dbReference type="InterPro" id="IPR021885">
    <property type="entry name" value="DUF3496"/>
</dbReference>
<evidence type="ECO:0000256" key="2">
    <source>
        <dbReference type="SAM" id="Coils"/>
    </source>
</evidence>
<feature type="coiled-coil region" evidence="2">
    <location>
        <begin position="1765"/>
        <end position="1858"/>
    </location>
</feature>
<comment type="caution">
    <text evidence="6">The sequence shown here is derived from an EMBL/GenBank/DDBJ whole genome shotgun (WGS) entry which is preliminary data.</text>
</comment>
<feature type="compositionally biased region" description="Low complexity" evidence="3">
    <location>
        <begin position="314"/>
        <end position="324"/>
    </location>
</feature>
<protein>
    <recommendedName>
        <fullName evidence="8">Ankyrin repeat domain-containing protein 26</fullName>
    </recommendedName>
</protein>
<evidence type="ECO:0000259" key="4">
    <source>
        <dbReference type="Pfam" id="PF12001"/>
    </source>
</evidence>
<feature type="compositionally biased region" description="Basic and acidic residues" evidence="3">
    <location>
        <begin position="381"/>
        <end position="396"/>
    </location>
</feature>
<dbReference type="STRING" id="9009.A0A226MGQ8"/>
<feature type="non-terminal residue" evidence="6">
    <location>
        <position position="1"/>
    </location>
</feature>
<feature type="compositionally biased region" description="Polar residues" evidence="3">
    <location>
        <begin position="1947"/>
        <end position="1962"/>
    </location>
</feature>
<name>A0A226MGQ8_CALSU</name>
<keyword evidence="1 2" id="KW-0175">Coiled coil</keyword>
<feature type="region of interest" description="Disordered" evidence="3">
    <location>
        <begin position="272"/>
        <end position="344"/>
    </location>
</feature>
<feature type="region of interest" description="Disordered" evidence="3">
    <location>
        <begin position="1"/>
        <end position="193"/>
    </location>
</feature>
<proteinExistence type="predicted"/>
<feature type="compositionally biased region" description="Basic residues" evidence="3">
    <location>
        <begin position="64"/>
        <end position="74"/>
    </location>
</feature>
<evidence type="ECO:0000313" key="7">
    <source>
        <dbReference type="Proteomes" id="UP000198323"/>
    </source>
</evidence>
<feature type="compositionally biased region" description="Basic residues" evidence="3">
    <location>
        <begin position="937"/>
        <end position="946"/>
    </location>
</feature>
<dbReference type="InterPro" id="IPR039497">
    <property type="entry name" value="CC144C-like_CC_dom"/>
</dbReference>
<feature type="domain" description="DUF3496" evidence="4">
    <location>
        <begin position="1781"/>
        <end position="1896"/>
    </location>
</feature>
<evidence type="ECO:0000256" key="3">
    <source>
        <dbReference type="SAM" id="MobiDB-lite"/>
    </source>
</evidence>
<feature type="coiled-coil region" evidence="2">
    <location>
        <begin position="1066"/>
        <end position="1471"/>
    </location>
</feature>
<evidence type="ECO:0000313" key="6">
    <source>
        <dbReference type="EMBL" id="OXB54219.1"/>
    </source>
</evidence>
<keyword evidence="7" id="KW-1185">Reference proteome</keyword>
<feature type="compositionally biased region" description="Polar residues" evidence="3">
    <location>
        <begin position="294"/>
        <end position="308"/>
    </location>
</feature>
<feature type="compositionally biased region" description="Basic and acidic residues" evidence="3">
    <location>
        <begin position="143"/>
        <end position="165"/>
    </location>
</feature>
<dbReference type="InterPro" id="IPR050657">
    <property type="entry name" value="Ankyrin_repeat_domain"/>
</dbReference>
<feature type="compositionally biased region" description="Low complexity" evidence="3">
    <location>
        <begin position="958"/>
        <end position="968"/>
    </location>
</feature>
<accession>A0A226MGQ8</accession>
<feature type="compositionally biased region" description="Basic and acidic residues" evidence="3">
    <location>
        <begin position="855"/>
        <end position="879"/>
    </location>
</feature>
<reference evidence="6 7" key="1">
    <citation type="submission" date="2016-07" db="EMBL/GenBank/DDBJ databases">
        <title>Disparate Historic Effective Population Sizes Predicted by Modern Levels of Genome Diversity for the Scaled Quail (Callipepla squamata) and the Northern Bobwhite (Colinus virginianus): Inferences from First and Second Generation Draft Genome Assemblies for Sympatric New World Quail.</title>
        <authorList>
            <person name="Oldeschulte D.L."/>
            <person name="Halley Y.A."/>
            <person name="Bhattarai E.K."/>
            <person name="Brashear W.A."/>
            <person name="Hill J."/>
            <person name="Metz R.P."/>
            <person name="Johnson C.D."/>
            <person name="Rollins D."/>
            <person name="Peterson M.J."/>
            <person name="Bickhart D.M."/>
            <person name="Decker J.E."/>
            <person name="Seabury C.M."/>
        </authorList>
    </citation>
    <scope>NUCLEOTIDE SEQUENCE [LARGE SCALE GENOMIC DNA]</scope>
    <source>
        <strain evidence="6 7">Texas</strain>
        <tissue evidence="6">Leg muscle</tissue>
    </source>
</reference>
<evidence type="ECO:0000256" key="1">
    <source>
        <dbReference type="ARBA" id="ARBA00023054"/>
    </source>
</evidence>
<feature type="domain" description="CCDC144C-like coiled-coil" evidence="5">
    <location>
        <begin position="1064"/>
        <end position="1527"/>
    </location>
</feature>
<dbReference type="OrthoDB" id="366390at2759"/>
<feature type="coiled-coil region" evidence="2">
    <location>
        <begin position="1507"/>
        <end position="1611"/>
    </location>
</feature>
<feature type="region of interest" description="Disordered" evidence="3">
    <location>
        <begin position="375"/>
        <end position="396"/>
    </location>
</feature>
<dbReference type="PANTHER" id="PTHR24147">
    <property type="entry name" value="ANKYRIN REPEAT DOMAIN 36-RELATED"/>
    <property type="match status" value="1"/>
</dbReference>
<dbReference type="Pfam" id="PF12001">
    <property type="entry name" value="DUF3496"/>
    <property type="match status" value="1"/>
</dbReference>
<dbReference type="Proteomes" id="UP000198323">
    <property type="component" value="Unassembled WGS sequence"/>
</dbReference>
<feature type="region of interest" description="Disordered" evidence="3">
    <location>
        <begin position="1938"/>
        <end position="1962"/>
    </location>
</feature>
<feature type="compositionally biased region" description="Acidic residues" evidence="3">
    <location>
        <begin position="105"/>
        <end position="142"/>
    </location>
</feature>
<dbReference type="Pfam" id="PF14915">
    <property type="entry name" value="CCDC144C"/>
    <property type="match status" value="1"/>
</dbReference>
<feature type="coiled-coil region" evidence="2">
    <location>
        <begin position="1675"/>
        <end position="1728"/>
    </location>
</feature>
<sequence>TDDISEGDSIRSSEKADSNDSWHTSEEEELDFTPKKPQKPNLAVLMNAFQKLRNNGGGDGSKIKSPKSQKKSLGQKKTTGANLNKGERGELLNQDVSDSSNLEKDELEEEEEEEEDENDDGSEDEKYEEEEEDEKKEEDLEDKEAQSSDIMKEEQRGKIEPKSEINQKLGYLSNVKNEGGADCGAGNDSSNNQKICKKLDENMEESVDTPVSFIAGCCEKLQENTTATSPKRMNNEVSYKLVPKQAVLQNSNNLRDKQESCRKKGTIQEMFQRSKDSCLANPGRTAMKKPLPQPLSNSGDLQEENLSVSDGFKSNSSSWSASENLELENERPDSVLDDEDAEEEQCKQVDNKFHEALKQGSENLCLNRCEEQPRAAFTSSTKEEKPKREKEDTGEELHSAVFMDVKNSVCSNTYQVQDAANERSALPAVGAEQKEESESPWDSESDSGCLREVAPGVLLPAADEYGACLQNISGEHNNDLLEEFSLGDVDDIEGECSDSVFHAPSSAEEEIVKDAIENCGQQDKCILETSNFIQTDKAEISHQDALAENEESHSADKQLTLKPWEERYERMWVEKEKRELKTNFKNITAELKQLFGEIDEPEKTTSLVAEVSQDDFNEELESFRVSSCGTESSNKLESKGEFGDVKLNVDLKEPEMEIVISSCDILPDHSNLNANMENIRSADEDYAKYTDITEVPLAKEEEMEKNESWISRNVEGSPEYSLRDCLKTNILGDISNIPPKIRPVSTNDESTLGFTREKKFGKDICLSDSVSRDCLIEIKEMGEMEIENLFPHAQQLSGMLQRNLDEELKQDVERFKSKVEKEERKQKHFKMQTAEQQEDLDKLSTPGGDITSQAGKEKLTLRRNEEKTESEKMIEEETQTKNSLSEVRSKLTETPLKSAKKNENKRQSSKKKTKQKIQVMDDSTFSETSQDEERPATKTRSKKKKVSIQMDGTDDLDLTQSSDTTTGDAELTTSTYKKAMLLLEQLSTDHTGSAISLKIQNILLEYEQIIDHEKKRYTALWRKVWKLENEKEESQLIAEETKDLKSILAHQEVEFKNDIQSLKFSLKQEEEKRLKAEVQNEKTREQLRKKEDQYCREAEEKQQLELCARNLEAELLSLRKLLKQTEEERDETQRQLSQEKSARALQEEILNSHLQRQKDLEEETRKTMGKNSELLQEEIAMLRLEFDQIKLRHQEDEGKYLEENETLKEKNEDLKKELKLNEEALTQTVFQYNGQLNLLKIESAVLTSKLEQTKESKDRLEIEIESFRSRLNAAVQDLERHQSLKSDVERTFQRERDEWLRLQDKLHHELCDMQEANKGLTQQLSKMESKANSLENEHHQLKQTLQEKTLLLELTQKELNQAQCQAKESDHARQLEKDQVSKFMIKQESMQERLAQLQSENILLRQQLEDLQNRGIMKEKAVNDAQDRFNDIFNKLRADAEKQVYLMEERNKELNTKCTDLREQVFKYETDKVERECMVRQLQQELADALKKQSMSEASLEVTTRYRSDLEEDKLRLQKELDRVKNKLQESEEQRIQSEHCVHDLKAVLDNKEREVSASSQKLQDLLLATSGTNTTIKQLEEHVQRLEIENARLEATTKQQTNRIEALQKDLQASASVHNRLEDLITGLQTAQTAAEEYQHQQMQRQNMLAMTSKESRLMWEEELKSRAYLGDRLAQLDREKAELLEQKLTESKQSIEARLDQEMRRNIELQKECHRLKRLLNRAVKKIRVHEARERESQHNFQGEMKNRHSEMVNEVDRVRTKVTELSQKLELESKKCIQLEAQNQDLREELSALHESHEKLEKSKCQLKEEVAEAERYKERYLEEMKVRKCLANKLERANEKLAEANAKLLQERHRSKSLIASSIVNGGLPTSPALYSAELGHLGNNLSLNRSLSLGGSFLDTAGNALLSRSKVDAYMSKIRKELDEKITKELEQATADLETRSPEASPTVSIDRSSKNLSVDQDPHCRAIQEYRDVLTKNYLI</sequence>
<feature type="region of interest" description="Disordered" evidence="3">
    <location>
        <begin position="428"/>
        <end position="447"/>
    </location>
</feature>